<keyword evidence="2" id="KW-1185">Reference proteome</keyword>
<dbReference type="Gene3D" id="2.60.40.10">
    <property type="entry name" value="Immunoglobulins"/>
    <property type="match status" value="2"/>
</dbReference>
<accession>A0AAV7KIH6</accession>
<dbReference type="InterPro" id="IPR036179">
    <property type="entry name" value="Ig-like_dom_sf"/>
</dbReference>
<dbReference type="Proteomes" id="UP001165289">
    <property type="component" value="Unassembled WGS sequence"/>
</dbReference>
<dbReference type="SUPFAM" id="SSF48726">
    <property type="entry name" value="Immunoglobulin"/>
    <property type="match status" value="2"/>
</dbReference>
<evidence type="ECO:0000313" key="1">
    <source>
        <dbReference type="EMBL" id="KAI6660959.1"/>
    </source>
</evidence>
<proteinExistence type="predicted"/>
<dbReference type="AlphaFoldDB" id="A0AAV7KIH6"/>
<reference evidence="1 2" key="1">
    <citation type="journal article" date="2023" name="BMC Biol.">
        <title>The compact genome of the sponge Oopsacas minuta (Hexactinellida) is lacking key metazoan core genes.</title>
        <authorList>
            <person name="Santini S."/>
            <person name="Schenkelaars Q."/>
            <person name="Jourda C."/>
            <person name="Duchesne M."/>
            <person name="Belahbib H."/>
            <person name="Rocher C."/>
            <person name="Selva M."/>
            <person name="Riesgo A."/>
            <person name="Vervoort M."/>
            <person name="Leys S.P."/>
            <person name="Kodjabachian L."/>
            <person name="Le Bivic A."/>
            <person name="Borchiellini C."/>
            <person name="Claverie J.M."/>
            <person name="Renard E."/>
        </authorList>
    </citation>
    <scope>NUCLEOTIDE SEQUENCE [LARGE SCALE GENOMIC DNA]</scope>
    <source>
        <strain evidence="1">SPO-2</strain>
    </source>
</reference>
<dbReference type="EMBL" id="JAKMXF010000022">
    <property type="protein sequence ID" value="KAI6660959.1"/>
    <property type="molecule type" value="Genomic_DNA"/>
</dbReference>
<sequence length="214" mass="24847">MYSKTHSRLGYIPVLYKEPETTLQWVRKPENQFNIEGGYAIFTLAVAGAGSIRYRWYNPSGQLMQEYRPFLEINKITNASFGEYRVEVRNNLGEMITAEAGLWKEKRVIQSPYKLVKRIEPFYDLPIFNIICQPVPVSAGISKRAELSVTVEGVAPKFQWYHMDDYDRPIHGQTSSKLIIEEVQDFNYGIFYVKIKDLFGQTLQSIPTEIREPH</sequence>
<gene>
    <name evidence="1" type="ORF">LOD99_13682</name>
</gene>
<evidence type="ECO:0000313" key="2">
    <source>
        <dbReference type="Proteomes" id="UP001165289"/>
    </source>
</evidence>
<dbReference type="InterPro" id="IPR013783">
    <property type="entry name" value="Ig-like_fold"/>
</dbReference>
<comment type="caution">
    <text evidence="1">The sequence shown here is derived from an EMBL/GenBank/DDBJ whole genome shotgun (WGS) entry which is preliminary data.</text>
</comment>
<name>A0AAV7KIH6_9METZ</name>
<protein>
    <submittedName>
        <fullName evidence="1">Uncharacterized protein</fullName>
    </submittedName>
</protein>
<organism evidence="1 2">
    <name type="scientific">Oopsacas minuta</name>
    <dbReference type="NCBI Taxonomy" id="111878"/>
    <lineage>
        <taxon>Eukaryota</taxon>
        <taxon>Metazoa</taxon>
        <taxon>Porifera</taxon>
        <taxon>Hexactinellida</taxon>
        <taxon>Hexasterophora</taxon>
        <taxon>Lyssacinosida</taxon>
        <taxon>Leucopsacidae</taxon>
        <taxon>Oopsacas</taxon>
    </lineage>
</organism>